<evidence type="ECO:0000313" key="2">
    <source>
        <dbReference type="EMBL" id="GAA4438965.1"/>
    </source>
</evidence>
<protein>
    <recommendedName>
        <fullName evidence="4">Exo-alpha-sialidase</fullName>
    </recommendedName>
</protein>
<comment type="caution">
    <text evidence="2">The sequence shown here is derived from an EMBL/GenBank/DDBJ whole genome shotgun (WGS) entry which is preliminary data.</text>
</comment>
<dbReference type="Gene3D" id="2.130.10.10">
    <property type="entry name" value="YVTN repeat-like/Quinoprotein amine dehydrogenase"/>
    <property type="match status" value="3"/>
</dbReference>
<gene>
    <name evidence="2" type="ORF">GCM10023091_20450</name>
</gene>
<dbReference type="Pfam" id="PF02012">
    <property type="entry name" value="BNR"/>
    <property type="match status" value="1"/>
</dbReference>
<dbReference type="CDD" id="cd15482">
    <property type="entry name" value="Sialidase_non-viral"/>
    <property type="match status" value="1"/>
</dbReference>
<dbReference type="RefSeq" id="WP_345028549.1">
    <property type="nucleotide sequence ID" value="NZ_BAABEY010000020.1"/>
</dbReference>
<evidence type="ECO:0000313" key="3">
    <source>
        <dbReference type="Proteomes" id="UP001501508"/>
    </source>
</evidence>
<feature type="signal peptide" evidence="1">
    <location>
        <begin position="1"/>
        <end position="19"/>
    </location>
</feature>
<dbReference type="Proteomes" id="UP001501508">
    <property type="component" value="Unassembled WGS sequence"/>
</dbReference>
<dbReference type="EMBL" id="BAABEY010000020">
    <property type="protein sequence ID" value="GAA4438965.1"/>
    <property type="molecule type" value="Genomic_DNA"/>
</dbReference>
<organism evidence="2 3">
    <name type="scientific">Ravibacter arvi</name>
    <dbReference type="NCBI Taxonomy" id="2051041"/>
    <lineage>
        <taxon>Bacteria</taxon>
        <taxon>Pseudomonadati</taxon>
        <taxon>Bacteroidota</taxon>
        <taxon>Cytophagia</taxon>
        <taxon>Cytophagales</taxon>
        <taxon>Spirosomataceae</taxon>
        <taxon>Ravibacter</taxon>
    </lineage>
</organism>
<feature type="chain" id="PRO_5047436926" description="Exo-alpha-sialidase" evidence="1">
    <location>
        <begin position="20"/>
        <end position="330"/>
    </location>
</feature>
<dbReference type="InterPro" id="IPR015943">
    <property type="entry name" value="WD40/YVTN_repeat-like_dom_sf"/>
</dbReference>
<keyword evidence="3" id="KW-1185">Reference proteome</keyword>
<accession>A0ABP8LWQ8</accession>
<name>A0ABP8LWQ8_9BACT</name>
<reference evidence="3" key="1">
    <citation type="journal article" date="2019" name="Int. J. Syst. Evol. Microbiol.">
        <title>The Global Catalogue of Microorganisms (GCM) 10K type strain sequencing project: providing services to taxonomists for standard genome sequencing and annotation.</title>
        <authorList>
            <consortium name="The Broad Institute Genomics Platform"/>
            <consortium name="The Broad Institute Genome Sequencing Center for Infectious Disease"/>
            <person name="Wu L."/>
            <person name="Ma J."/>
        </authorList>
    </citation>
    <scope>NUCLEOTIDE SEQUENCE [LARGE SCALE GENOMIC DNA]</scope>
    <source>
        <strain evidence="3">JCM 31920</strain>
    </source>
</reference>
<keyword evidence="1" id="KW-0732">Signal</keyword>
<dbReference type="InterPro" id="IPR002860">
    <property type="entry name" value="BNR_rpt"/>
</dbReference>
<sequence>MKIHNLAFLLLFLFPFSFSQPWEFPQSTPAPDNNKAVASNIIFKSVDGGDTWQDISEGLPENLTGDDIPRDGSLANDNGIYLHAGNEMYYSKPNSIAPFWEKEISPANRSSIVPGRTGMLAFNYDGWFVQKINGTGLWLPIYTDFPGKSIRTIFETGDDVFIGCDRGLFKFDDREKSWKRVYDGGRVMKLVESDGVLLATSQRGIIRSVDDGENWVDVINEGGVGIAIERIKDGFAAITYSTKTETSRVRTSYDGGKTWQPIDVGLPPSLDIASIAEVGKYLLCGHAAGIYRSSDKGKTWQLLFPAIRDKVFNLSVSRNVVYAIPRSGGC</sequence>
<evidence type="ECO:0008006" key="4">
    <source>
        <dbReference type="Google" id="ProtNLM"/>
    </source>
</evidence>
<proteinExistence type="predicted"/>
<dbReference type="SUPFAM" id="SSF110296">
    <property type="entry name" value="Oligoxyloglucan reducing end-specific cellobiohydrolase"/>
    <property type="match status" value="2"/>
</dbReference>
<evidence type="ECO:0000256" key="1">
    <source>
        <dbReference type="SAM" id="SignalP"/>
    </source>
</evidence>